<dbReference type="InterPro" id="IPR029058">
    <property type="entry name" value="AB_hydrolase_fold"/>
</dbReference>
<dbReference type="SUPFAM" id="SSF51905">
    <property type="entry name" value="FAD/NAD(P)-binding domain"/>
    <property type="match status" value="1"/>
</dbReference>
<dbReference type="InterPro" id="IPR000675">
    <property type="entry name" value="Cutinase/axe"/>
</dbReference>
<proteinExistence type="predicted"/>
<keyword evidence="1" id="KW-0378">Hydrolase</keyword>
<dbReference type="InterPro" id="IPR053275">
    <property type="entry name" value="Agnestin_monoxygenase"/>
</dbReference>
<dbReference type="EMBL" id="JAZAVK010000005">
    <property type="protein sequence ID" value="KAK7432409.1"/>
    <property type="molecule type" value="Genomic_DNA"/>
</dbReference>
<dbReference type="Gene3D" id="3.40.50.1820">
    <property type="entry name" value="alpha/beta hydrolase"/>
    <property type="match status" value="1"/>
</dbReference>
<dbReference type="SMART" id="SM01110">
    <property type="entry name" value="Cutinase"/>
    <property type="match status" value="1"/>
</dbReference>
<comment type="caution">
    <text evidence="3">The sequence shown here is derived from an EMBL/GenBank/DDBJ whole genome shotgun (WGS) entry which is preliminary data.</text>
</comment>
<dbReference type="Proteomes" id="UP001498421">
    <property type="component" value="Unassembled WGS sequence"/>
</dbReference>
<evidence type="ECO:0000256" key="1">
    <source>
        <dbReference type="ARBA" id="ARBA00022801"/>
    </source>
</evidence>
<dbReference type="Gene3D" id="3.50.50.60">
    <property type="entry name" value="FAD/NAD(P)-binding domain"/>
    <property type="match status" value="1"/>
</dbReference>
<gene>
    <name evidence="3" type="ORF">QQZ08_000971</name>
</gene>
<keyword evidence="4" id="KW-1185">Reference proteome</keyword>
<feature type="chain" id="PRO_5045482873" evidence="2">
    <location>
        <begin position="22"/>
        <end position="656"/>
    </location>
</feature>
<reference evidence="3 4" key="1">
    <citation type="journal article" date="2025" name="Microbiol. Resour. Announc.">
        <title>Draft genome sequences for Neonectria magnoliae and Neonectria punicea, canker pathogens of Liriodendron tulipifera and Acer saccharum in West Virginia.</title>
        <authorList>
            <person name="Petronek H.M."/>
            <person name="Kasson M.T."/>
            <person name="Metheny A.M."/>
            <person name="Stauder C.M."/>
            <person name="Lovett B."/>
            <person name="Lynch S.C."/>
            <person name="Garnas J.R."/>
            <person name="Kasson L.R."/>
            <person name="Stajich J.E."/>
        </authorList>
    </citation>
    <scope>NUCLEOTIDE SEQUENCE [LARGE SCALE GENOMIC DNA]</scope>
    <source>
        <strain evidence="3 4">NRRL 64651</strain>
    </source>
</reference>
<feature type="signal peptide" evidence="2">
    <location>
        <begin position="1"/>
        <end position="21"/>
    </location>
</feature>
<evidence type="ECO:0000313" key="4">
    <source>
        <dbReference type="Proteomes" id="UP001498421"/>
    </source>
</evidence>
<evidence type="ECO:0000256" key="2">
    <source>
        <dbReference type="SAM" id="SignalP"/>
    </source>
</evidence>
<name>A0ABR1IHF4_9HYPO</name>
<accession>A0ABR1IHF4</accession>
<dbReference type="Pfam" id="PF01083">
    <property type="entry name" value="Cutinase"/>
    <property type="match status" value="1"/>
</dbReference>
<protein>
    <submittedName>
        <fullName evidence="3">Uncharacterized protein</fullName>
    </submittedName>
</protein>
<evidence type="ECO:0000313" key="3">
    <source>
        <dbReference type="EMBL" id="KAK7432409.1"/>
    </source>
</evidence>
<dbReference type="SUPFAM" id="SSF53474">
    <property type="entry name" value="alpha/beta-Hydrolases"/>
    <property type="match status" value="1"/>
</dbReference>
<dbReference type="InterPro" id="IPR036188">
    <property type="entry name" value="FAD/NAD-bd_sf"/>
</dbReference>
<dbReference type="PANTHER" id="PTHR38688">
    <property type="entry name" value="PYR_REDOX_2 DOMAIN-CONTAINING PROTEIN"/>
    <property type="match status" value="1"/>
</dbReference>
<dbReference type="PANTHER" id="PTHR38688:SF1">
    <property type="entry name" value="FAD_NAD(P)-BINDING DOMAIN-CONTAINING PROTEIN"/>
    <property type="match status" value="1"/>
</dbReference>
<sequence>MLHLNAILPFILVQRLVAAAAMPEPRQSCPEIHVFGARETTVSQGYGSSGTVVNLILNAHSGSTSEAIVYPACGGQSSCGGISYANSVVAGTQAVATAVNSFNSQCPSTKLVLVGYSQGGQIIDNALCGGGNPGQGWYDTSVLLSASAVNMVKAAIFMGDPRYIYGLSYEVGTCRAQGFDPRPAGFTCPSGSKVQSYCDAEDPYCCTGNDAAHHQAYGSIYGQAALQFNITNNSMSARITNAFAKTRAAEAVVVGSGPSGIAVIGTLLHHLPPGRRLCWADPRFRAGRIHERYREVPSNTRVDLFARFATAVTPLQRVVDSTPAPNAFTALGHLQQDQGCSLSYAADLCLMLTEGLAREFPSVARHRGNVANATLDKDTSTWTVALDESEHVTTRRLILCTGSSPISETLPALQQSPLSGQKIASVHLDTALKPSLLAQQLDSEVPVTIAVVGASHSAILVLMNLCNLASTSHPKLRIKWFTRHKNLRYAEHKDGWILYDNTGLKGEAAQWARQNLEDETFPSSQYSNIITRLWTQPGNGEDSAYQAELPGCSHIVQAIGYRRDPIPELSVLDSTIAQHQKLAVDYDNDTGRFWDASKSETATAERQHVPGLFGAGIAFPERVKDPAGNVEQAVGLWKFMSFTRKAVPQWLNATKE</sequence>
<organism evidence="3 4">
    <name type="scientific">Neonectria magnoliae</name>
    <dbReference type="NCBI Taxonomy" id="2732573"/>
    <lineage>
        <taxon>Eukaryota</taxon>
        <taxon>Fungi</taxon>
        <taxon>Dikarya</taxon>
        <taxon>Ascomycota</taxon>
        <taxon>Pezizomycotina</taxon>
        <taxon>Sordariomycetes</taxon>
        <taxon>Hypocreomycetidae</taxon>
        <taxon>Hypocreales</taxon>
        <taxon>Nectriaceae</taxon>
        <taxon>Neonectria</taxon>
    </lineage>
</organism>
<keyword evidence="2" id="KW-0732">Signal</keyword>